<gene>
    <name evidence="1" type="ORF">SAMN06265380_11242</name>
</gene>
<proteinExistence type="predicted"/>
<evidence type="ECO:0000313" key="1">
    <source>
        <dbReference type="EMBL" id="SMO85093.1"/>
    </source>
</evidence>
<evidence type="ECO:0000313" key="2">
    <source>
        <dbReference type="Proteomes" id="UP000319555"/>
    </source>
</evidence>
<protein>
    <submittedName>
        <fullName evidence="1">Uncharacterized protein</fullName>
    </submittedName>
</protein>
<organism evidence="1 2">
    <name type="scientific">Ruegeria faecimaris</name>
    <dbReference type="NCBI Taxonomy" id="686389"/>
    <lineage>
        <taxon>Bacteria</taxon>
        <taxon>Pseudomonadati</taxon>
        <taxon>Pseudomonadota</taxon>
        <taxon>Alphaproteobacteria</taxon>
        <taxon>Rhodobacterales</taxon>
        <taxon>Roseobacteraceae</taxon>
        <taxon>Ruegeria</taxon>
    </lineage>
</organism>
<accession>A0A521EME7</accession>
<sequence length="278" mass="32367">MSFFQSSLKRHFKRFLEHPLCPYCRPCYRVIRNAPTLPEAATDIEKDVTLLARQISKWVVRYKNQFYLPERPSHPLSQAEAKRICLGRMRSNYPTMEFTPGHVRAVFQRAFEEIHDDPSQNVRIWNGTTKCRPDIKEPIIPEGDTVALNAWNEPAYRDLAVADADTTMFDRFLERIFGHEADRRVVKDWVSWGLQNEAEKLAWALFFYSRYKGTGKCTLCTLITKLFGEENSITQNSVAKLTGKFNKPILDSKLVVSEELQLKPDSGRWWTGERFGWL</sequence>
<dbReference type="AlphaFoldDB" id="A0A521EME7"/>
<dbReference type="EMBL" id="FXTE01000012">
    <property type="protein sequence ID" value="SMO85093.1"/>
    <property type="molecule type" value="Genomic_DNA"/>
</dbReference>
<keyword evidence="2" id="KW-1185">Reference proteome</keyword>
<dbReference type="Proteomes" id="UP000319555">
    <property type="component" value="Unassembled WGS sequence"/>
</dbReference>
<name>A0A521EME7_9RHOB</name>
<reference evidence="1 2" key="1">
    <citation type="submission" date="2017-05" db="EMBL/GenBank/DDBJ databases">
        <authorList>
            <person name="Varghese N."/>
            <person name="Submissions S."/>
        </authorList>
    </citation>
    <scope>NUCLEOTIDE SEQUENCE [LARGE SCALE GENOMIC DNA]</scope>
    <source>
        <strain evidence="1 2">DSM 28009</strain>
    </source>
</reference>